<evidence type="ECO:0000256" key="5">
    <source>
        <dbReference type="ARBA" id="ARBA00023004"/>
    </source>
</evidence>
<comment type="cofactor">
    <cofactor evidence="1 7">
        <name>heme</name>
        <dbReference type="ChEBI" id="CHEBI:30413"/>
    </cofactor>
</comment>
<dbReference type="PRINTS" id="PR00463">
    <property type="entry name" value="EP450I"/>
</dbReference>
<dbReference type="GO" id="GO:0004497">
    <property type="term" value="F:monooxygenase activity"/>
    <property type="evidence" value="ECO:0007669"/>
    <property type="project" value="UniProtKB-KW"/>
</dbReference>
<evidence type="ECO:0000313" key="10">
    <source>
        <dbReference type="EMBL" id="GAQ46566.1"/>
    </source>
</evidence>
<dbReference type="GO" id="GO:0020037">
    <property type="term" value="F:heme binding"/>
    <property type="evidence" value="ECO:0007669"/>
    <property type="project" value="InterPro"/>
</dbReference>
<dbReference type="VEuPathDB" id="FungiDB:ATCC64974_10400"/>
<evidence type="ECO:0000259" key="9">
    <source>
        <dbReference type="Pfam" id="PF00171"/>
    </source>
</evidence>
<dbReference type="OrthoDB" id="3934656at2759"/>
<dbReference type="Pfam" id="PF00067">
    <property type="entry name" value="p450"/>
    <property type="match status" value="1"/>
</dbReference>
<dbReference type="PANTHER" id="PTHR24305">
    <property type="entry name" value="CYTOCHROME P450"/>
    <property type="match status" value="1"/>
</dbReference>
<dbReference type="InterPro" id="IPR036396">
    <property type="entry name" value="Cyt_P450_sf"/>
</dbReference>
<dbReference type="VEuPathDB" id="FungiDB:ASPNIDRAFT2_1161152"/>
<keyword evidence="7 8" id="KW-0349">Heme</keyword>
<organism evidence="10 11">
    <name type="scientific">Aspergillus niger</name>
    <dbReference type="NCBI Taxonomy" id="5061"/>
    <lineage>
        <taxon>Eukaryota</taxon>
        <taxon>Fungi</taxon>
        <taxon>Dikarya</taxon>
        <taxon>Ascomycota</taxon>
        <taxon>Pezizomycotina</taxon>
        <taxon>Eurotiomycetes</taxon>
        <taxon>Eurotiomycetidae</taxon>
        <taxon>Eurotiales</taxon>
        <taxon>Aspergillaceae</taxon>
        <taxon>Aspergillus</taxon>
        <taxon>Aspergillus subgen. Circumdati</taxon>
    </lineage>
</organism>
<evidence type="ECO:0000313" key="11">
    <source>
        <dbReference type="Proteomes" id="UP000068243"/>
    </source>
</evidence>
<keyword evidence="3 7" id="KW-0479">Metal-binding</keyword>
<evidence type="ECO:0000256" key="2">
    <source>
        <dbReference type="ARBA" id="ARBA00010617"/>
    </source>
</evidence>
<dbReference type="GO" id="GO:0005506">
    <property type="term" value="F:iron ion binding"/>
    <property type="evidence" value="ECO:0007669"/>
    <property type="project" value="InterPro"/>
</dbReference>
<keyword evidence="5 7" id="KW-0408">Iron</keyword>
<dbReference type="OMA" id="TTSAFIC"/>
<dbReference type="Gene3D" id="3.40.605.10">
    <property type="entry name" value="Aldehyde Dehydrogenase, Chain A, domain 1"/>
    <property type="match status" value="1"/>
</dbReference>
<dbReference type="PANTHER" id="PTHR24305:SF85">
    <property type="entry name" value="P450, PUTATIVE (EUROFUNG)-RELATED"/>
    <property type="match status" value="1"/>
</dbReference>
<feature type="binding site" description="axial binding residue" evidence="7">
    <location>
        <position position="460"/>
    </location>
    <ligand>
        <name>heme</name>
        <dbReference type="ChEBI" id="CHEBI:30413"/>
    </ligand>
    <ligandPart>
        <name>Fe</name>
        <dbReference type="ChEBI" id="CHEBI:18248"/>
    </ligandPart>
</feature>
<dbReference type="VEuPathDB" id="FungiDB:M747DRAFT_68463"/>
<dbReference type="Pfam" id="PF00171">
    <property type="entry name" value="Aldedh"/>
    <property type="match status" value="1"/>
</dbReference>
<dbReference type="InterPro" id="IPR017972">
    <property type="entry name" value="Cyt_P450_CS"/>
</dbReference>
<name>A0A124BYT5_ASPNG</name>
<dbReference type="InterPro" id="IPR015590">
    <property type="entry name" value="Aldehyde_DH_dom"/>
</dbReference>
<dbReference type="InterPro" id="IPR016162">
    <property type="entry name" value="Ald_DH_N"/>
</dbReference>
<comment type="caution">
    <text evidence="10">The sequence shown here is derived from an EMBL/GenBank/DDBJ whole genome shotgun (WGS) entry which is preliminary data.</text>
</comment>
<dbReference type="InterPro" id="IPR016161">
    <property type="entry name" value="Ald_DH/histidinol_DH"/>
</dbReference>
<comment type="similarity">
    <text evidence="2 8">Belongs to the cytochrome P450 family.</text>
</comment>
<proteinExistence type="inferred from homology"/>
<dbReference type="SUPFAM" id="SSF48264">
    <property type="entry name" value="Cytochrome P450"/>
    <property type="match status" value="1"/>
</dbReference>
<dbReference type="InterPro" id="IPR002401">
    <property type="entry name" value="Cyt_P450_E_grp-I"/>
</dbReference>
<dbReference type="GO" id="GO:0016705">
    <property type="term" value="F:oxidoreductase activity, acting on paired donors, with incorporation or reduction of molecular oxygen"/>
    <property type="evidence" value="ECO:0007669"/>
    <property type="project" value="InterPro"/>
</dbReference>
<dbReference type="EMBL" id="BCMY01000022">
    <property type="protein sequence ID" value="GAQ46566.1"/>
    <property type="molecule type" value="Genomic_DNA"/>
</dbReference>
<accession>A0A124BYT5</accession>
<evidence type="ECO:0000256" key="3">
    <source>
        <dbReference type="ARBA" id="ARBA00022723"/>
    </source>
</evidence>
<dbReference type="Proteomes" id="UP000068243">
    <property type="component" value="Unassembled WGS sequence"/>
</dbReference>
<dbReference type="InterPro" id="IPR001128">
    <property type="entry name" value="Cyt_P450"/>
</dbReference>
<reference evidence="11" key="1">
    <citation type="journal article" date="2016" name="Genome Announc.">
        <title>Draft genome sequence of Aspergillus niger strain An76.</title>
        <authorList>
            <person name="Gong W."/>
            <person name="Cheng Z."/>
            <person name="Zhang H."/>
            <person name="Liu L."/>
            <person name="Gao P."/>
            <person name="Wang L."/>
        </authorList>
    </citation>
    <scope>NUCLEOTIDE SEQUENCE [LARGE SCALE GENOMIC DNA]</scope>
    <source>
        <strain evidence="11">An76</strain>
    </source>
</reference>
<gene>
    <name evidence="10" type="ORF">ABL_09227</name>
</gene>
<evidence type="ECO:0000256" key="8">
    <source>
        <dbReference type="RuleBase" id="RU000461"/>
    </source>
</evidence>
<evidence type="ECO:0000256" key="6">
    <source>
        <dbReference type="ARBA" id="ARBA00023033"/>
    </source>
</evidence>
<dbReference type="AlphaFoldDB" id="A0A124BYT5"/>
<evidence type="ECO:0000256" key="1">
    <source>
        <dbReference type="ARBA" id="ARBA00001971"/>
    </source>
</evidence>
<dbReference type="SUPFAM" id="SSF53720">
    <property type="entry name" value="ALDH-like"/>
    <property type="match status" value="1"/>
</dbReference>
<sequence length="590" mass="67755">MVALRMQDYFSLGQIGLCDAARIFFTLFGSYVVLRLMYNRYFHPLRNFPGPIWGSLTDFYKLYIVAQKDAHTRGIAMHKKYGPIVRVAPNLLAFSDPLLLPVVYHRRADKTEFYSTGILGDIPPPFQTLKHEDHAAKRKRIAPSFSMTNLRRLESDMDVRILEFCSTLRTKHAKTGNPLDFAEYAQWFVYDLVTQLAFGSPVGFVRETRDIGGLIHHFHDMAPLAGFIAALPWLANPIFQNPLFKRYLMPKPGDSTGTGQIMKFRDDMLEHRLKDRFAEGYDDFLSNLLKARNEDGSLMTIEEIKTECFVLMVAASDTTSAFICPFVNYVVQNPQIYHSLMEEITTYERKGLLSNPVVKYDETNAMPYFMACVKETLRYSPSTPMIMPRYIAKDGIKVLNDTYIPGGTEMGANPYVVHRDTKIYGHDAHLFRPERWLEDEARSKEMDKYLMSFGYGSRVCLGKNIAQLETQKLCCQLFRDFTIDIVDRNNPWEANNLAIMVFAKQFLRISYNPTTEKKFWETPIATKQDLDDAVVAANRAFPDWKKMPWEEKSRLFRQYAEEVAQHATELVELLLLETGKPVGAAGKGLN</sequence>
<dbReference type="CDD" id="cd11060">
    <property type="entry name" value="CYP57A1-like"/>
    <property type="match status" value="1"/>
</dbReference>
<dbReference type="Gene3D" id="1.10.630.10">
    <property type="entry name" value="Cytochrome P450"/>
    <property type="match status" value="1"/>
</dbReference>
<evidence type="ECO:0000256" key="7">
    <source>
        <dbReference type="PIRSR" id="PIRSR602401-1"/>
    </source>
</evidence>
<protein>
    <submittedName>
        <fullName evidence="10">Cytochrome P450 monooxygenase</fullName>
    </submittedName>
</protein>
<dbReference type="VEuPathDB" id="FungiDB:An09g03210"/>
<keyword evidence="6 8" id="KW-0503">Monooxygenase</keyword>
<dbReference type="PROSITE" id="PS00086">
    <property type="entry name" value="CYTOCHROME_P450"/>
    <property type="match status" value="1"/>
</dbReference>
<dbReference type="PRINTS" id="PR00385">
    <property type="entry name" value="P450"/>
</dbReference>
<keyword evidence="4 8" id="KW-0560">Oxidoreductase</keyword>
<feature type="domain" description="Aldehyde dehydrogenase" evidence="9">
    <location>
        <begin position="510"/>
        <end position="585"/>
    </location>
</feature>
<dbReference type="InterPro" id="IPR050121">
    <property type="entry name" value="Cytochrome_P450_monoxygenase"/>
</dbReference>
<evidence type="ECO:0000256" key="4">
    <source>
        <dbReference type="ARBA" id="ARBA00023002"/>
    </source>
</evidence>